<accession>A0A3P7EAA7</accession>
<evidence type="ECO:0000313" key="2">
    <source>
        <dbReference type="Proteomes" id="UP000270924"/>
    </source>
</evidence>
<dbReference type="AlphaFoldDB" id="A0A3P7EAA7"/>
<keyword evidence="2" id="KW-1185">Reference proteome</keyword>
<name>A0A3P7EAA7_WUCBA</name>
<dbReference type="EMBL" id="UYWW01012193">
    <property type="protein sequence ID" value="VDM19511.1"/>
    <property type="molecule type" value="Genomic_DNA"/>
</dbReference>
<protein>
    <submittedName>
        <fullName evidence="1">Uncharacterized protein</fullName>
    </submittedName>
</protein>
<proteinExistence type="predicted"/>
<organism evidence="1 2">
    <name type="scientific">Wuchereria bancrofti</name>
    <dbReference type="NCBI Taxonomy" id="6293"/>
    <lineage>
        <taxon>Eukaryota</taxon>
        <taxon>Metazoa</taxon>
        <taxon>Ecdysozoa</taxon>
        <taxon>Nematoda</taxon>
        <taxon>Chromadorea</taxon>
        <taxon>Rhabditida</taxon>
        <taxon>Spirurina</taxon>
        <taxon>Spiruromorpha</taxon>
        <taxon>Filarioidea</taxon>
        <taxon>Onchocercidae</taxon>
        <taxon>Wuchereria</taxon>
    </lineage>
</organism>
<gene>
    <name evidence="1" type="ORF">WBA_LOCUS10613</name>
</gene>
<dbReference type="Proteomes" id="UP000270924">
    <property type="component" value="Unassembled WGS sequence"/>
</dbReference>
<sequence length="112" mass="13119">MKFYYCYEMKIDKVLEKGNNSSCEGRILNRERKSCARLPDHFNHDYRRGNVECETNEEVIVIRKKTDNKSISFVKFFEVLIKCVSIDTMDELDSQQDMKCGDRGGSRICTNC</sequence>
<dbReference type="InParanoid" id="A0A3P7EAA7"/>
<reference evidence="1 2" key="1">
    <citation type="submission" date="2018-11" db="EMBL/GenBank/DDBJ databases">
        <authorList>
            <consortium name="Pathogen Informatics"/>
        </authorList>
    </citation>
    <scope>NUCLEOTIDE SEQUENCE [LARGE SCALE GENOMIC DNA]</scope>
</reference>
<evidence type="ECO:0000313" key="1">
    <source>
        <dbReference type="EMBL" id="VDM19511.1"/>
    </source>
</evidence>